<dbReference type="EMBL" id="BMXI01000001">
    <property type="protein sequence ID" value="GHC42230.1"/>
    <property type="molecule type" value="Genomic_DNA"/>
</dbReference>
<evidence type="ECO:0000313" key="2">
    <source>
        <dbReference type="Proteomes" id="UP000644507"/>
    </source>
</evidence>
<comment type="caution">
    <text evidence="1">The sequence shown here is derived from an EMBL/GenBank/DDBJ whole genome shotgun (WGS) entry which is preliminary data.</text>
</comment>
<gene>
    <name evidence="1" type="ORF">GCM10007100_03990</name>
</gene>
<reference evidence="1" key="1">
    <citation type="journal article" date="2014" name="Int. J. Syst. Evol. Microbiol.">
        <title>Complete genome sequence of Corynebacterium casei LMG S-19264T (=DSM 44701T), isolated from a smear-ripened cheese.</title>
        <authorList>
            <consortium name="US DOE Joint Genome Institute (JGI-PGF)"/>
            <person name="Walter F."/>
            <person name="Albersmeier A."/>
            <person name="Kalinowski J."/>
            <person name="Ruckert C."/>
        </authorList>
    </citation>
    <scope>NUCLEOTIDE SEQUENCE</scope>
    <source>
        <strain evidence="1">KCTC 12988</strain>
    </source>
</reference>
<accession>A0A918TCZ5</accession>
<dbReference type="AlphaFoldDB" id="A0A918TCZ5"/>
<proteinExistence type="predicted"/>
<dbReference type="Proteomes" id="UP000644507">
    <property type="component" value="Unassembled WGS sequence"/>
</dbReference>
<protein>
    <recommendedName>
        <fullName evidence="3">PEP-CTERM protein-sorting domain-containing protein</fullName>
    </recommendedName>
</protein>
<sequence>MVATGSIDVTGAALTQEVENSSVTDLGQADFGTIVQFIQIGDSQVEHPIEYFFGVIVNEMFSFAPEQLSGGSISIGGTTVGPSNFGVISNGILILGDFGQTILLGGGASHTVYNVDATSVFSGQTFESMGLSHHPEDVPVDIWKASVAAGDEGALQLVVSSVPEPSVFLLGSLAGIGLLVGRRR</sequence>
<evidence type="ECO:0008006" key="3">
    <source>
        <dbReference type="Google" id="ProtNLM"/>
    </source>
</evidence>
<evidence type="ECO:0000313" key="1">
    <source>
        <dbReference type="EMBL" id="GHC42230.1"/>
    </source>
</evidence>
<reference evidence="1" key="2">
    <citation type="submission" date="2020-09" db="EMBL/GenBank/DDBJ databases">
        <authorList>
            <person name="Sun Q."/>
            <person name="Kim S."/>
        </authorList>
    </citation>
    <scope>NUCLEOTIDE SEQUENCE</scope>
    <source>
        <strain evidence="1">KCTC 12988</strain>
    </source>
</reference>
<keyword evidence="2" id="KW-1185">Reference proteome</keyword>
<name>A0A918TCZ5_9BACT</name>
<organism evidence="1 2">
    <name type="scientific">Roseibacillus persicicus</name>
    <dbReference type="NCBI Taxonomy" id="454148"/>
    <lineage>
        <taxon>Bacteria</taxon>
        <taxon>Pseudomonadati</taxon>
        <taxon>Verrucomicrobiota</taxon>
        <taxon>Verrucomicrobiia</taxon>
        <taxon>Verrucomicrobiales</taxon>
        <taxon>Verrucomicrobiaceae</taxon>
        <taxon>Roseibacillus</taxon>
    </lineage>
</organism>